<sequence>MTKVDIKEEDVVPYGIVKTIDLPVNKQINTSLIATVLIIKTNNNLVDTLNSVKEISDTFIVFNNTNDSSIIKDFCKTNNINLFLQEKEGEINDDYRNQLLKFADDSNKKSEKYLLLMEEGDILTTPNELMKFVEENKKGTQCYALRCQYPVQAGVMYIRLIKSHKGLKFKNGLINIAQGKNQPPKDVVTLENIILKMHWNKQLMALVMMVKNEHLRLEYSFDSVKDFTDTFIILDTGSTDNTIDICKQYCKKNNINLYLKEEPFVNFEVSRNDSLDWADEALTKNGKKEERYLLFLDCNDELKSGPELMMFIHTYQGPATGFFLKQQWWSGNKFESYFNIRMAKAHKGWRYKGVVHEYIKTHIKEYDIKERLEHIILFQDRTKDDDKSQKRFSRDKGLLFDAHLKNPEEPRTIFYLAQTCGCLQQINEAYKYYLLRTKYNGFREENYHAYIRLGELSIGLRHPWEESQTWFLKAYAHSARAEPLIHLARRYMEYNIFNERKPDWLMAYMYASMACKLCYPVDQVLFVDKKVYNLDRWRILARCAYQVQQYKEGKEAIIKALMYGKGNGKFGLLNTGEKSSTELTLKQRINEITENDKSSDWNSDLQLLAEYLKIDSEIGVAIQQAAVPNFKTLTYIVHDKARFTPAAEGVPDNTFTSQEVLGEATKIAIQKLKQ</sequence>
<dbReference type="Pfam" id="PF00535">
    <property type="entry name" value="Glycos_transf_2"/>
    <property type="match status" value="1"/>
</dbReference>
<dbReference type="EMBL" id="MN739935">
    <property type="protein sequence ID" value="QHT78682.1"/>
    <property type="molecule type" value="Genomic_DNA"/>
</dbReference>
<protein>
    <recommendedName>
        <fullName evidence="1">Glycosyltransferase 2-like domain-containing protein</fullName>
    </recommendedName>
</protein>
<dbReference type="PANTHER" id="PTHR43630">
    <property type="entry name" value="POLY-BETA-1,6-N-ACETYL-D-GLUCOSAMINE SYNTHASE"/>
    <property type="match status" value="1"/>
</dbReference>
<reference evidence="2" key="1">
    <citation type="journal article" date="2020" name="Nature">
        <title>Giant virus diversity and host interactions through global metagenomics.</title>
        <authorList>
            <person name="Schulz F."/>
            <person name="Roux S."/>
            <person name="Paez-Espino D."/>
            <person name="Jungbluth S."/>
            <person name="Walsh D.A."/>
            <person name="Denef V.J."/>
            <person name="McMahon K.D."/>
            <person name="Konstantinidis K.T."/>
            <person name="Eloe-Fadrosh E.A."/>
            <person name="Kyrpides N.C."/>
            <person name="Woyke T."/>
        </authorList>
    </citation>
    <scope>NUCLEOTIDE SEQUENCE</scope>
    <source>
        <strain evidence="2">GVMAG-M-3300023179-92</strain>
    </source>
</reference>
<evidence type="ECO:0000259" key="1">
    <source>
        <dbReference type="Pfam" id="PF00535"/>
    </source>
</evidence>
<dbReference type="InterPro" id="IPR029044">
    <property type="entry name" value="Nucleotide-diphossugar_trans"/>
</dbReference>
<organism evidence="2">
    <name type="scientific">viral metagenome</name>
    <dbReference type="NCBI Taxonomy" id="1070528"/>
    <lineage>
        <taxon>unclassified sequences</taxon>
        <taxon>metagenomes</taxon>
        <taxon>organismal metagenomes</taxon>
    </lineage>
</organism>
<name>A0A6C0HDH6_9ZZZZ</name>
<proteinExistence type="predicted"/>
<dbReference type="SUPFAM" id="SSF53448">
    <property type="entry name" value="Nucleotide-diphospho-sugar transferases"/>
    <property type="match status" value="1"/>
</dbReference>
<dbReference type="PANTHER" id="PTHR43630:SF2">
    <property type="entry name" value="GLYCOSYLTRANSFERASE"/>
    <property type="match status" value="1"/>
</dbReference>
<evidence type="ECO:0000313" key="2">
    <source>
        <dbReference type="EMBL" id="QHT78682.1"/>
    </source>
</evidence>
<accession>A0A6C0HDH6</accession>
<dbReference type="AlphaFoldDB" id="A0A6C0HDH6"/>
<dbReference type="Gene3D" id="3.90.550.10">
    <property type="entry name" value="Spore Coat Polysaccharide Biosynthesis Protein SpsA, Chain A"/>
    <property type="match status" value="1"/>
</dbReference>
<dbReference type="InterPro" id="IPR001173">
    <property type="entry name" value="Glyco_trans_2-like"/>
</dbReference>
<feature type="domain" description="Glycosyltransferase 2-like" evidence="1">
    <location>
        <begin position="207"/>
        <end position="355"/>
    </location>
</feature>